<organism evidence="3 4">
    <name type="scientific">Austrofundulus limnaeus</name>
    <name type="common">Annual killifish</name>
    <dbReference type="NCBI Taxonomy" id="52670"/>
    <lineage>
        <taxon>Eukaryota</taxon>
        <taxon>Metazoa</taxon>
        <taxon>Chordata</taxon>
        <taxon>Craniata</taxon>
        <taxon>Vertebrata</taxon>
        <taxon>Euteleostomi</taxon>
        <taxon>Actinopterygii</taxon>
        <taxon>Neopterygii</taxon>
        <taxon>Teleostei</taxon>
        <taxon>Neoteleostei</taxon>
        <taxon>Acanthomorphata</taxon>
        <taxon>Ovalentaria</taxon>
        <taxon>Atherinomorphae</taxon>
        <taxon>Cyprinodontiformes</taxon>
        <taxon>Rivulidae</taxon>
        <taxon>Austrofundulus</taxon>
    </lineage>
</organism>
<dbReference type="PRINTS" id="PR00042">
    <property type="entry name" value="LEUZIPPRFOS"/>
</dbReference>
<dbReference type="AlphaFoldDB" id="A0A2I4C3D3"/>
<dbReference type="InterPro" id="IPR000837">
    <property type="entry name" value="AP-1"/>
</dbReference>
<dbReference type="CDD" id="cd14701">
    <property type="entry name" value="bZIP_BATF"/>
    <property type="match status" value="1"/>
</dbReference>
<feature type="region of interest" description="Disordered" evidence="1">
    <location>
        <begin position="1"/>
        <end position="73"/>
    </location>
</feature>
<feature type="domain" description="BZIP" evidence="2">
    <location>
        <begin position="41"/>
        <end position="104"/>
    </location>
</feature>
<accession>A0A2I4C3D3</accession>
<feature type="region of interest" description="Disordered" evidence="1">
    <location>
        <begin position="358"/>
        <end position="379"/>
    </location>
</feature>
<reference evidence="4" key="1">
    <citation type="submission" date="2025-08" db="UniProtKB">
        <authorList>
            <consortium name="RefSeq"/>
        </authorList>
    </citation>
    <scope>IDENTIFICATION</scope>
    <source>
        <strain evidence="4">Quisiro</strain>
        <tissue evidence="4">Liver</tissue>
    </source>
</reference>
<dbReference type="Proteomes" id="UP000192220">
    <property type="component" value="Unplaced"/>
</dbReference>
<dbReference type="InParanoid" id="A0A2I4C3D3"/>
<dbReference type="PANTHER" id="PTHR23351">
    <property type="entry name" value="FOS TRANSCRIPTION FACTOR-RELATED"/>
    <property type="match status" value="1"/>
</dbReference>
<dbReference type="Pfam" id="PF00170">
    <property type="entry name" value="bZIP_1"/>
    <property type="match status" value="1"/>
</dbReference>
<evidence type="ECO:0000256" key="1">
    <source>
        <dbReference type="SAM" id="MobiDB-lite"/>
    </source>
</evidence>
<dbReference type="CTD" id="116071"/>
<feature type="region of interest" description="Disordered" evidence="1">
    <location>
        <begin position="155"/>
        <end position="188"/>
    </location>
</feature>
<dbReference type="InterPro" id="IPR046347">
    <property type="entry name" value="bZIP_sf"/>
</dbReference>
<feature type="compositionally biased region" description="Polar residues" evidence="1">
    <location>
        <begin position="161"/>
        <end position="170"/>
    </location>
</feature>
<gene>
    <name evidence="4" type="primary">batf2</name>
</gene>
<feature type="compositionally biased region" description="Low complexity" evidence="1">
    <location>
        <begin position="113"/>
        <end position="141"/>
    </location>
</feature>
<dbReference type="SMART" id="SM00338">
    <property type="entry name" value="BRLZ"/>
    <property type="match status" value="1"/>
</dbReference>
<dbReference type="GO" id="GO:0005634">
    <property type="term" value="C:nucleus"/>
    <property type="evidence" value="ECO:0007669"/>
    <property type="project" value="TreeGrafter"/>
</dbReference>
<dbReference type="RefSeq" id="XP_013874484.1">
    <property type="nucleotide sequence ID" value="XM_014019030.1"/>
</dbReference>
<dbReference type="Gene3D" id="1.20.5.170">
    <property type="match status" value="1"/>
</dbReference>
<dbReference type="PROSITE" id="PS50217">
    <property type="entry name" value="BZIP"/>
    <property type="match status" value="1"/>
</dbReference>
<dbReference type="STRING" id="52670.A0A2I4C3D3"/>
<dbReference type="InterPro" id="IPR004827">
    <property type="entry name" value="bZIP"/>
</dbReference>
<feature type="compositionally biased region" description="Low complexity" evidence="1">
    <location>
        <begin position="171"/>
        <end position="188"/>
    </location>
</feature>
<feature type="compositionally biased region" description="Basic and acidic residues" evidence="1">
    <location>
        <begin position="61"/>
        <end position="73"/>
    </location>
</feature>
<protein>
    <submittedName>
        <fullName evidence="4">Cell wall protein RBR3</fullName>
    </submittedName>
</protein>
<dbReference type="PROSITE" id="PS00036">
    <property type="entry name" value="BZIP_BASIC"/>
    <property type="match status" value="1"/>
</dbReference>
<keyword evidence="3" id="KW-1185">Reference proteome</keyword>
<name>A0A2I4C3D3_AUSLI</name>
<feature type="compositionally biased region" description="Polar residues" evidence="1">
    <location>
        <begin position="11"/>
        <end position="27"/>
    </location>
</feature>
<dbReference type="GO" id="GO:0000978">
    <property type="term" value="F:RNA polymerase II cis-regulatory region sequence-specific DNA binding"/>
    <property type="evidence" value="ECO:0007669"/>
    <property type="project" value="TreeGrafter"/>
</dbReference>
<dbReference type="GO" id="GO:0000981">
    <property type="term" value="F:DNA-binding transcription factor activity, RNA polymerase II-specific"/>
    <property type="evidence" value="ECO:0007669"/>
    <property type="project" value="TreeGrafter"/>
</dbReference>
<sequence length="403" mass="43588">MPLLFMDTGYEESNSPDSLSAEESCSYASGLERDGDVQQSGPRGSKRQEKNRVAARKSRRKQTERADELHEELQRLEQSNSALQKEIAALKKDLHFYETSLESHKPYCRLKDSGSSSIDSKPSPGLHQAMKSSSSSLSTSMKSTMRFQTLSCMKQTHPKSAATTKPTRAISSSPSSSSSSSVPYSDSFSTQPAPHSLFCEPPQIPFTNATPICSSLVSNPHPSSATRLPSDAIHKNPPASETSCFTRETFSMKLDSSFPASSKMQPLLSHPGTENTTVAKQFGSINVPQIYSCQFGTNLTSLPSRPPPQYPGPRTLPVSTQASLIPSSGSPYQHHASSSPGSLLSLLTVPSPLTVSQTTSSGFNRITAQPTQSLPPLPDPSKDYSLSELLEINDWILSGVNYP</sequence>
<evidence type="ECO:0000313" key="3">
    <source>
        <dbReference type="Proteomes" id="UP000192220"/>
    </source>
</evidence>
<feature type="region of interest" description="Disordered" evidence="1">
    <location>
        <begin position="108"/>
        <end position="141"/>
    </location>
</feature>
<dbReference type="PANTHER" id="PTHR23351:SF51">
    <property type="entry name" value="BASIC LEUCINE ZIPPER TRANSCRIPTIONAL FACTOR ATF-LIKE"/>
    <property type="match status" value="1"/>
</dbReference>
<evidence type="ECO:0000259" key="2">
    <source>
        <dbReference type="PROSITE" id="PS50217"/>
    </source>
</evidence>
<dbReference type="OrthoDB" id="295274at2759"/>
<proteinExistence type="predicted"/>
<feature type="compositionally biased region" description="Polar residues" evidence="1">
    <location>
        <begin position="358"/>
        <end position="372"/>
    </location>
</feature>
<evidence type="ECO:0000313" key="4">
    <source>
        <dbReference type="RefSeq" id="XP_013874484.1"/>
    </source>
</evidence>
<dbReference type="KEGG" id="alim:106524976"/>
<dbReference type="SUPFAM" id="SSF57959">
    <property type="entry name" value="Leucine zipper domain"/>
    <property type="match status" value="1"/>
</dbReference>